<accession>A0ABX0QDX7</accession>
<sequence>MSKKQHKNEMDRDSLKVTAVHEAAHVIFFIIPCEDYYWGEGLFDMRPVGISIIPSSSSEGYTRSNRNLEVLNNSISPRRRVWHILGLMSGYASEIAFGLTSEDKADADFLQEVNQGMGDFNELESDFKKCLYVIGDIVDYLDVYRDEKCFDGLNELWKRTKELIIDSPVIKKAITYVEESLMKQPTMDKAQVYTLVENTFKHMNDFEGFKLKVPLLKNEQRTMTLID</sequence>
<dbReference type="RefSeq" id="WP_166691870.1">
    <property type="nucleotide sequence ID" value="NZ_WAEL01000003.1"/>
</dbReference>
<keyword evidence="2" id="KW-1185">Reference proteome</keyword>
<dbReference type="Gene3D" id="1.20.58.760">
    <property type="entry name" value="Peptidase M41"/>
    <property type="match status" value="1"/>
</dbReference>
<organism evidence="1 2">
    <name type="scientific">Fibrivirga algicola</name>
    <dbReference type="NCBI Taxonomy" id="2950420"/>
    <lineage>
        <taxon>Bacteria</taxon>
        <taxon>Pseudomonadati</taxon>
        <taxon>Bacteroidota</taxon>
        <taxon>Cytophagia</taxon>
        <taxon>Cytophagales</taxon>
        <taxon>Spirosomataceae</taxon>
        <taxon>Fibrivirga</taxon>
    </lineage>
</organism>
<comment type="caution">
    <text evidence="1">The sequence shown here is derived from an EMBL/GenBank/DDBJ whole genome shotgun (WGS) entry which is preliminary data.</text>
</comment>
<proteinExistence type="predicted"/>
<dbReference type="EMBL" id="WAEL01000003">
    <property type="protein sequence ID" value="NID10631.1"/>
    <property type="molecule type" value="Genomic_DNA"/>
</dbReference>
<dbReference type="SUPFAM" id="SSF140990">
    <property type="entry name" value="FtsH protease domain-like"/>
    <property type="match status" value="1"/>
</dbReference>
<gene>
    <name evidence="1" type="ORF">F7231_10665</name>
</gene>
<name>A0ABX0QDX7_9BACT</name>
<dbReference type="InterPro" id="IPR037219">
    <property type="entry name" value="Peptidase_M41-like"/>
</dbReference>
<protein>
    <recommendedName>
        <fullName evidence="3">Peptidase M41 domain-containing protein</fullName>
    </recommendedName>
</protein>
<evidence type="ECO:0000313" key="1">
    <source>
        <dbReference type="EMBL" id="NID10631.1"/>
    </source>
</evidence>
<dbReference type="Proteomes" id="UP000606008">
    <property type="component" value="Unassembled WGS sequence"/>
</dbReference>
<reference evidence="2" key="1">
    <citation type="submission" date="2019-09" db="EMBL/GenBank/DDBJ databases">
        <authorList>
            <person name="Jung D.-H."/>
        </authorList>
    </citation>
    <scope>NUCLEOTIDE SEQUENCE [LARGE SCALE GENOMIC DNA]</scope>
    <source>
        <strain evidence="2">JA-25</strain>
    </source>
</reference>
<evidence type="ECO:0008006" key="3">
    <source>
        <dbReference type="Google" id="ProtNLM"/>
    </source>
</evidence>
<evidence type="ECO:0000313" key="2">
    <source>
        <dbReference type="Proteomes" id="UP000606008"/>
    </source>
</evidence>
<reference evidence="2" key="2">
    <citation type="submission" date="2023-07" db="EMBL/GenBank/DDBJ databases">
        <authorList>
            <person name="Jung D.-H."/>
        </authorList>
    </citation>
    <scope>NUCLEOTIDE SEQUENCE [LARGE SCALE GENOMIC DNA]</scope>
    <source>
        <strain evidence="2">JA-25</strain>
    </source>
</reference>